<accession>A0ABU5MT20</accession>
<keyword evidence="1" id="KW-1133">Transmembrane helix</keyword>
<protein>
    <recommendedName>
        <fullName evidence="4">VWFA domain-containing protein</fullName>
    </recommendedName>
</protein>
<organism evidence="2 3">
    <name type="scientific">Pontiella agarivorans</name>
    <dbReference type="NCBI Taxonomy" id="3038953"/>
    <lineage>
        <taxon>Bacteria</taxon>
        <taxon>Pseudomonadati</taxon>
        <taxon>Kiritimatiellota</taxon>
        <taxon>Kiritimatiellia</taxon>
        <taxon>Kiritimatiellales</taxon>
        <taxon>Pontiellaceae</taxon>
        <taxon>Pontiella</taxon>
    </lineage>
</organism>
<keyword evidence="3" id="KW-1185">Reference proteome</keyword>
<dbReference type="Proteomes" id="UP001290861">
    <property type="component" value="Unassembled WGS sequence"/>
</dbReference>
<comment type="caution">
    <text evidence="2">The sequence shown here is derived from an EMBL/GenBank/DDBJ whole genome shotgun (WGS) entry which is preliminary data.</text>
</comment>
<dbReference type="EMBL" id="JARVCO010000002">
    <property type="protein sequence ID" value="MDZ8117226.1"/>
    <property type="molecule type" value="Genomic_DNA"/>
</dbReference>
<gene>
    <name evidence="2" type="ORF">P9H32_01190</name>
</gene>
<proteinExistence type="predicted"/>
<evidence type="ECO:0000313" key="2">
    <source>
        <dbReference type="EMBL" id="MDZ8117226.1"/>
    </source>
</evidence>
<keyword evidence="1" id="KW-0812">Transmembrane</keyword>
<sequence>MQKRFFAKHAKSSAALVSLGIHAVLIVIALSFVAVTVIKKEEQNFEAKPVSRPKMNLRKLQVPVNIKKKKVQKPKLRKRIVVQPKLNQSVPDIKMPEISGVKGGLGNAAAGGLGGAEALGFSMPEIEIFGVKGKGEKIILILGADADMMSDEMGGIPAFTIIKNEMIRIVEELPPTALFNVMIYDWKEVTMAFPNMVPATDSNAQKMQGWLEPLNAVTKGMGDRDFGMHTLGPGGTVSSERLMYGKFADPSEVGAKKGTKVDTRSWYQATMLAHKMGADTIFVLTDGWDLQRVAISSKNLSREEWDKTSAGKKWAEAYKKGLKLLDEENKKRREAGKPPKVLNRNEWSVNKEYFPGLERPPTPEWYNYTPKDFAEAFVLNRADHEKDEVSMTSGLKKKRGKIDFSFNVIQFVPKGKTASASSANNFKKLTSLCKGEYKTVAGMDEVQSYVTADPE</sequence>
<reference evidence="2 3" key="1">
    <citation type="journal article" date="2024" name="Appl. Environ. Microbiol.">
        <title>Pontiella agarivorans sp. nov., a novel marine anaerobic bacterium capable of degrading macroalgal polysaccharides and fixing nitrogen.</title>
        <authorList>
            <person name="Liu N."/>
            <person name="Kivenson V."/>
            <person name="Peng X."/>
            <person name="Cui Z."/>
            <person name="Lankiewicz T.S."/>
            <person name="Gosselin K.M."/>
            <person name="English C.J."/>
            <person name="Blair E.M."/>
            <person name="O'Malley M.A."/>
            <person name="Valentine D.L."/>
        </authorList>
    </citation>
    <scope>NUCLEOTIDE SEQUENCE [LARGE SCALE GENOMIC DNA]</scope>
    <source>
        <strain evidence="2 3">NLcol2</strain>
    </source>
</reference>
<feature type="transmembrane region" description="Helical" evidence="1">
    <location>
        <begin position="12"/>
        <end position="38"/>
    </location>
</feature>
<evidence type="ECO:0000313" key="3">
    <source>
        <dbReference type="Proteomes" id="UP001290861"/>
    </source>
</evidence>
<keyword evidence="1" id="KW-0472">Membrane</keyword>
<evidence type="ECO:0000256" key="1">
    <source>
        <dbReference type="SAM" id="Phobius"/>
    </source>
</evidence>
<name>A0ABU5MT20_9BACT</name>
<dbReference type="RefSeq" id="WP_322607029.1">
    <property type="nucleotide sequence ID" value="NZ_JARVCO010000002.1"/>
</dbReference>
<evidence type="ECO:0008006" key="4">
    <source>
        <dbReference type="Google" id="ProtNLM"/>
    </source>
</evidence>